<comment type="subcellular location">
    <subcellularLocation>
        <location evidence="5">Cell membrane</location>
        <topology evidence="5">Lipid-anchor</topology>
    </subcellularLocation>
</comment>
<dbReference type="eggNOG" id="COG2182">
    <property type="taxonomic scope" value="Bacteria"/>
</dbReference>
<name>A0A081L8W0_9BACI</name>
<feature type="signal peptide" evidence="5">
    <location>
        <begin position="1"/>
        <end position="22"/>
    </location>
</feature>
<dbReference type="PRINTS" id="PR00181">
    <property type="entry name" value="MALTOSEBP"/>
</dbReference>
<keyword evidence="5" id="KW-1003">Cell membrane</keyword>
<comment type="similarity">
    <text evidence="1 5">Belongs to the bacterial solute-binding protein 1 family.</text>
</comment>
<dbReference type="Pfam" id="PF13416">
    <property type="entry name" value="SBP_bac_8"/>
    <property type="match status" value="1"/>
</dbReference>
<dbReference type="Proteomes" id="UP000028091">
    <property type="component" value="Unassembled WGS sequence"/>
</dbReference>
<keyword evidence="4 5" id="KW-0732">Signal</keyword>
<evidence type="ECO:0000313" key="7">
    <source>
        <dbReference type="Proteomes" id="UP000028091"/>
    </source>
</evidence>
<keyword evidence="3 5" id="KW-0762">Sugar transport</keyword>
<dbReference type="GO" id="GO:0015768">
    <property type="term" value="P:maltose transport"/>
    <property type="evidence" value="ECO:0007669"/>
    <property type="project" value="TreeGrafter"/>
</dbReference>
<evidence type="ECO:0000256" key="4">
    <source>
        <dbReference type="ARBA" id="ARBA00022729"/>
    </source>
</evidence>
<keyword evidence="7" id="KW-1185">Reference proteome</keyword>
<dbReference type="PANTHER" id="PTHR30061:SF50">
    <property type="entry name" value="MALTOSE_MALTODEXTRIN-BINDING PERIPLASMIC PROTEIN"/>
    <property type="match status" value="1"/>
</dbReference>
<dbReference type="GO" id="GO:0055052">
    <property type="term" value="C:ATP-binding cassette (ABC) transporter complex, substrate-binding subunit-containing"/>
    <property type="evidence" value="ECO:0007669"/>
    <property type="project" value="TreeGrafter"/>
</dbReference>
<keyword evidence="5" id="KW-0449">Lipoprotein</keyword>
<dbReference type="EMBL" id="JOTP01000018">
    <property type="protein sequence ID" value="KEP25686.1"/>
    <property type="molecule type" value="Genomic_DNA"/>
</dbReference>
<comment type="caution">
    <text evidence="6">The sequence shown here is derived from an EMBL/GenBank/DDBJ whole genome shotgun (WGS) entry which is preliminary data.</text>
</comment>
<dbReference type="RefSeq" id="WP_034323386.1">
    <property type="nucleotide sequence ID" value="NZ_JBCMYH010000027.1"/>
</dbReference>
<gene>
    <name evidence="6" type="ORF">BA70_06280</name>
</gene>
<dbReference type="InterPro" id="IPR006059">
    <property type="entry name" value="SBP"/>
</dbReference>
<evidence type="ECO:0000256" key="3">
    <source>
        <dbReference type="ARBA" id="ARBA00022597"/>
    </source>
</evidence>
<keyword evidence="5" id="KW-0472">Membrane</keyword>
<dbReference type="GO" id="GO:0042956">
    <property type="term" value="P:maltodextrin transmembrane transport"/>
    <property type="evidence" value="ECO:0007669"/>
    <property type="project" value="TreeGrafter"/>
</dbReference>
<accession>A0A081L8W0</accession>
<dbReference type="PROSITE" id="PS51257">
    <property type="entry name" value="PROKAR_LIPOPROTEIN"/>
    <property type="match status" value="1"/>
</dbReference>
<evidence type="ECO:0000256" key="1">
    <source>
        <dbReference type="ARBA" id="ARBA00008520"/>
    </source>
</evidence>
<dbReference type="GO" id="GO:1901982">
    <property type="term" value="F:maltose binding"/>
    <property type="evidence" value="ECO:0007669"/>
    <property type="project" value="TreeGrafter"/>
</dbReference>
<dbReference type="PANTHER" id="PTHR30061">
    <property type="entry name" value="MALTOSE-BINDING PERIPLASMIC PROTEIN"/>
    <property type="match status" value="1"/>
</dbReference>
<evidence type="ECO:0000256" key="5">
    <source>
        <dbReference type="RuleBase" id="RU365005"/>
    </source>
</evidence>
<keyword evidence="2 5" id="KW-0813">Transport</keyword>
<dbReference type="GO" id="GO:0015144">
    <property type="term" value="F:carbohydrate transmembrane transporter activity"/>
    <property type="evidence" value="ECO:0007669"/>
    <property type="project" value="InterPro"/>
</dbReference>
<proteinExistence type="inferred from homology"/>
<protein>
    <recommendedName>
        <fullName evidence="5">Maltodextrin-binding protein</fullName>
    </recommendedName>
</protein>
<evidence type="ECO:0000256" key="2">
    <source>
        <dbReference type="ARBA" id="ARBA00022448"/>
    </source>
</evidence>
<evidence type="ECO:0000313" key="6">
    <source>
        <dbReference type="EMBL" id="KEP25686.1"/>
    </source>
</evidence>
<dbReference type="Gene3D" id="3.40.190.10">
    <property type="entry name" value="Periplasmic binding protein-like II"/>
    <property type="match status" value="2"/>
</dbReference>
<feature type="chain" id="PRO_5039743205" description="Maltodextrin-binding protein" evidence="5">
    <location>
        <begin position="23"/>
        <end position="421"/>
    </location>
</feature>
<reference evidence="6 7" key="1">
    <citation type="submission" date="2012-09" db="EMBL/GenBank/DDBJ databases">
        <title>Genome Sequence of Bacillus sp. DW5-4.</title>
        <authorList>
            <person name="Lai Q."/>
            <person name="Liu Y."/>
            <person name="Shao Z."/>
        </authorList>
    </citation>
    <scope>NUCLEOTIDE SEQUENCE [LARGE SCALE GENOMIC DNA]</scope>
    <source>
        <strain evidence="6 7">DW5-4</strain>
    </source>
</reference>
<sequence>MKKGKWATLSAVVGTAVLLLSACGPGDDNSSGTQPASTGTKTLLVWEDVKKSDGIQDAVKEFEKQNGVKIKVVEKAYADQLEALRLDGAAGTGPDVITVPHNQIGSAVTEGLLQEIKPDQKVIDSFTDESIQSQTVNGKLYGLPKSVETTVLFYNKDLVKKAPTTLDGWYELSKKLTKDGKYGFVAKWDEIYYAQSVLGGSGGYIFKQKSDGSYDVNDIGLNNDGAIEGGEYIQKFFSEGLFPKGIIGEQGINVLNSLFTEKKAAALISGPWSFGPYKEAGIDYGVTELPTLPNGKHMSSFLGVKSYNVSSYSKNKELAEKFVEFITNEKNSKKRFEVTEEIPPVKKLMKDPIITENANANAVSKQTKYATLTPNNPEMEEVWKPIDSALGLIATGRTDVKKAFDDAVKQIDSQIKANHSK</sequence>
<dbReference type="SUPFAM" id="SSF53850">
    <property type="entry name" value="Periplasmic binding protein-like II"/>
    <property type="match status" value="1"/>
</dbReference>
<dbReference type="OrthoDB" id="9766758at2"/>
<dbReference type="InterPro" id="IPR006060">
    <property type="entry name" value="Maltose/Cyclodextrin-bd"/>
</dbReference>
<organism evidence="6 7">
    <name type="scientific">Bacillus zhangzhouensis</name>
    <dbReference type="NCBI Taxonomy" id="1178540"/>
    <lineage>
        <taxon>Bacteria</taxon>
        <taxon>Bacillati</taxon>
        <taxon>Bacillota</taxon>
        <taxon>Bacilli</taxon>
        <taxon>Bacillales</taxon>
        <taxon>Bacillaceae</taxon>
        <taxon>Bacillus</taxon>
    </lineage>
</organism>
<dbReference type="AlphaFoldDB" id="A0A081L8W0"/>